<evidence type="ECO:0000313" key="8">
    <source>
        <dbReference type="Proteomes" id="UP000406256"/>
    </source>
</evidence>
<organism evidence="7 8">
    <name type="scientific">Pandoraea anhela</name>
    <dbReference type="NCBI Taxonomy" id="2508295"/>
    <lineage>
        <taxon>Bacteria</taxon>
        <taxon>Pseudomonadati</taxon>
        <taxon>Pseudomonadota</taxon>
        <taxon>Betaproteobacteria</taxon>
        <taxon>Burkholderiales</taxon>
        <taxon>Burkholderiaceae</taxon>
        <taxon>Pandoraea</taxon>
    </lineage>
</organism>
<name>A0A5E4VNR2_9BURK</name>
<dbReference type="AlphaFoldDB" id="A0A5E4VNR2"/>
<gene>
    <name evidence="7" type="ORF">PAN31108_02777</name>
</gene>
<evidence type="ECO:0000256" key="6">
    <source>
        <dbReference type="SAM" id="Phobius"/>
    </source>
</evidence>
<protein>
    <submittedName>
        <fullName evidence="7">Membrane protein</fullName>
    </submittedName>
</protein>
<feature type="transmembrane region" description="Helical" evidence="6">
    <location>
        <begin position="225"/>
        <end position="251"/>
    </location>
</feature>
<keyword evidence="8" id="KW-1185">Reference proteome</keyword>
<feature type="transmembrane region" description="Helical" evidence="6">
    <location>
        <begin position="126"/>
        <end position="148"/>
    </location>
</feature>
<evidence type="ECO:0000256" key="5">
    <source>
        <dbReference type="SAM" id="MobiDB-lite"/>
    </source>
</evidence>
<sequence length="338" mass="37475">MNDILRALGRALVSLLHPRMLWLTAMPFIVSGLLWGAVIWFGWEPFTDFLRVWLEQWEFTQWIYRFFGYFGVDSVRMALAPFILVALLVPLIVVTALLLIAGWSMPAVLRHLSRRHFIHLEARQGGSFWGSLGQSLGATFVFLIAALVTLPLWLVPPFFAIVPPLLWGWLTYRVMTYDALAYHASAEERRRLVREKRLPLLVIGVATGLLGSLPTLLWVSSVVMIVLFPVIALLAIWLYVVIFVFSALWFAHYCLRALSRMRAEDAHREPTLAATVLPVAGTPASESEDLPPGPPGPATSGRSSFAPPESAGSPELPDSSESSDSPRLPGPRSPNGSP</sequence>
<evidence type="ECO:0000256" key="1">
    <source>
        <dbReference type="ARBA" id="ARBA00004141"/>
    </source>
</evidence>
<proteinExistence type="predicted"/>
<keyword evidence="3 6" id="KW-1133">Transmembrane helix</keyword>
<feature type="compositionally biased region" description="Pro residues" evidence="5">
    <location>
        <begin position="328"/>
        <end position="338"/>
    </location>
</feature>
<dbReference type="OrthoDB" id="8565703at2"/>
<feature type="transmembrane region" description="Helical" evidence="6">
    <location>
        <begin position="21"/>
        <end position="43"/>
    </location>
</feature>
<evidence type="ECO:0000256" key="2">
    <source>
        <dbReference type="ARBA" id="ARBA00022692"/>
    </source>
</evidence>
<evidence type="ECO:0000256" key="4">
    <source>
        <dbReference type="ARBA" id="ARBA00023136"/>
    </source>
</evidence>
<evidence type="ECO:0000256" key="3">
    <source>
        <dbReference type="ARBA" id="ARBA00022989"/>
    </source>
</evidence>
<keyword evidence="4 6" id="KW-0472">Membrane</keyword>
<feature type="transmembrane region" description="Helical" evidence="6">
    <location>
        <begin position="154"/>
        <end position="172"/>
    </location>
</feature>
<feature type="transmembrane region" description="Helical" evidence="6">
    <location>
        <begin position="198"/>
        <end position="219"/>
    </location>
</feature>
<dbReference type="EMBL" id="CABPSB010000009">
    <property type="protein sequence ID" value="VVE14057.1"/>
    <property type="molecule type" value="Genomic_DNA"/>
</dbReference>
<keyword evidence="2 6" id="KW-0812">Transmembrane</keyword>
<reference evidence="7 8" key="1">
    <citation type="submission" date="2019-08" db="EMBL/GenBank/DDBJ databases">
        <authorList>
            <person name="Peeters C."/>
        </authorList>
    </citation>
    <scope>NUCLEOTIDE SEQUENCE [LARGE SCALE GENOMIC DNA]</scope>
    <source>
        <strain evidence="7 8">LMG 31108</strain>
    </source>
</reference>
<comment type="subcellular location">
    <subcellularLocation>
        <location evidence="1">Membrane</location>
        <topology evidence="1">Multi-pass membrane protein</topology>
    </subcellularLocation>
</comment>
<feature type="transmembrane region" description="Helical" evidence="6">
    <location>
        <begin position="79"/>
        <end position="105"/>
    </location>
</feature>
<dbReference type="InterPro" id="IPR059112">
    <property type="entry name" value="CysZ/EI24"/>
</dbReference>
<feature type="region of interest" description="Disordered" evidence="5">
    <location>
        <begin position="282"/>
        <end position="338"/>
    </location>
</feature>
<accession>A0A5E4VNR2</accession>
<feature type="compositionally biased region" description="Low complexity" evidence="5">
    <location>
        <begin position="313"/>
        <end position="327"/>
    </location>
</feature>
<dbReference type="Pfam" id="PF07264">
    <property type="entry name" value="EI24"/>
    <property type="match status" value="1"/>
</dbReference>
<evidence type="ECO:0000313" key="7">
    <source>
        <dbReference type="EMBL" id="VVE14057.1"/>
    </source>
</evidence>
<dbReference type="Proteomes" id="UP000406256">
    <property type="component" value="Unassembled WGS sequence"/>
</dbReference>